<name>A0AAV4RNC1_CAEEX</name>
<sequence length="102" mass="11973">MPLREMTWSVPEKEGRSRPRVMWRDPIKTTQVELFGSAWAVLSSAATLSPPKKNYRDERKHPDKKKKCVRTTCYTSAVRRRKKRSTCCSKKRIFLCLLFIPS</sequence>
<protein>
    <submittedName>
        <fullName evidence="1">Uncharacterized protein</fullName>
    </submittedName>
</protein>
<keyword evidence="2" id="KW-1185">Reference proteome</keyword>
<dbReference type="Proteomes" id="UP001054945">
    <property type="component" value="Unassembled WGS sequence"/>
</dbReference>
<comment type="caution">
    <text evidence="1">The sequence shown here is derived from an EMBL/GenBank/DDBJ whole genome shotgun (WGS) entry which is preliminary data.</text>
</comment>
<organism evidence="1 2">
    <name type="scientific">Caerostris extrusa</name>
    <name type="common">Bark spider</name>
    <name type="synonym">Caerostris bankana</name>
    <dbReference type="NCBI Taxonomy" id="172846"/>
    <lineage>
        <taxon>Eukaryota</taxon>
        <taxon>Metazoa</taxon>
        <taxon>Ecdysozoa</taxon>
        <taxon>Arthropoda</taxon>
        <taxon>Chelicerata</taxon>
        <taxon>Arachnida</taxon>
        <taxon>Araneae</taxon>
        <taxon>Araneomorphae</taxon>
        <taxon>Entelegynae</taxon>
        <taxon>Araneoidea</taxon>
        <taxon>Araneidae</taxon>
        <taxon>Caerostris</taxon>
    </lineage>
</organism>
<proteinExistence type="predicted"/>
<evidence type="ECO:0000313" key="2">
    <source>
        <dbReference type="Proteomes" id="UP001054945"/>
    </source>
</evidence>
<dbReference type="AlphaFoldDB" id="A0AAV4RNC1"/>
<evidence type="ECO:0000313" key="1">
    <source>
        <dbReference type="EMBL" id="GIY22134.1"/>
    </source>
</evidence>
<reference evidence="1 2" key="1">
    <citation type="submission" date="2021-06" db="EMBL/GenBank/DDBJ databases">
        <title>Caerostris extrusa draft genome.</title>
        <authorList>
            <person name="Kono N."/>
            <person name="Arakawa K."/>
        </authorList>
    </citation>
    <scope>NUCLEOTIDE SEQUENCE [LARGE SCALE GENOMIC DNA]</scope>
</reference>
<accession>A0AAV4RNC1</accession>
<gene>
    <name evidence="1" type="ORF">CEXT_705181</name>
</gene>
<dbReference type="EMBL" id="BPLR01008107">
    <property type="protein sequence ID" value="GIY22134.1"/>
    <property type="molecule type" value="Genomic_DNA"/>
</dbReference>